<name>A0A3R8JPR0_9FIRM</name>
<dbReference type="SUPFAM" id="SSF53448">
    <property type="entry name" value="Nucleotide-diphospho-sugar transferases"/>
    <property type="match status" value="1"/>
</dbReference>
<evidence type="ECO:0000259" key="1">
    <source>
        <dbReference type="Pfam" id="PF00535"/>
    </source>
</evidence>
<dbReference type="InterPro" id="IPR001173">
    <property type="entry name" value="Glyco_trans_2-like"/>
</dbReference>
<sequence length="259" mass="30415">MKKKDISVEVLVAAMHQSDKSLLDRMRIETDAIIGNQCDGDSIERFEWNGNNIIYLNFSERGVGLNRNNAMIRARGDICLLADEDIIYVKGYANKVRKAFSRFGNADVIIFNIYEKPVTRYVIKHATRVWWHNFLRYGAVRIAFRRESIVENGIYFNQNFGGGCQYQHGEDNIFLAECLSKGLKVYAVPVYIAMLTPGSTSTWRKGYTEKYFSDQGRLYRTIFKRWWKLISFQDAIRHQNLYKKNWLRVFWEMLDQKGN</sequence>
<keyword evidence="2" id="KW-0808">Transferase</keyword>
<comment type="caution">
    <text evidence="2">The sequence shown here is derived from an EMBL/GenBank/DDBJ whole genome shotgun (WGS) entry which is preliminary data.</text>
</comment>
<accession>A0A3R8JPR0</accession>
<organism evidence="2 3">
    <name type="scientific">Schaedlerella arabinosiphila</name>
    <dbReference type="NCBI Taxonomy" id="2044587"/>
    <lineage>
        <taxon>Bacteria</taxon>
        <taxon>Bacillati</taxon>
        <taxon>Bacillota</taxon>
        <taxon>Clostridia</taxon>
        <taxon>Lachnospirales</taxon>
        <taxon>Lachnospiraceae</taxon>
        <taxon>Schaedlerella</taxon>
    </lineage>
</organism>
<dbReference type="RefSeq" id="WP_125128060.1">
    <property type="nucleotide sequence ID" value="NZ_RHJS01000002.1"/>
</dbReference>
<dbReference type="GO" id="GO:0016740">
    <property type="term" value="F:transferase activity"/>
    <property type="evidence" value="ECO:0007669"/>
    <property type="project" value="UniProtKB-KW"/>
</dbReference>
<dbReference type="Pfam" id="PF00535">
    <property type="entry name" value="Glycos_transf_2"/>
    <property type="match status" value="1"/>
</dbReference>
<dbReference type="CDD" id="cd00761">
    <property type="entry name" value="Glyco_tranf_GTA_type"/>
    <property type="match status" value="1"/>
</dbReference>
<dbReference type="InterPro" id="IPR029044">
    <property type="entry name" value="Nucleotide-diphossugar_trans"/>
</dbReference>
<proteinExistence type="predicted"/>
<dbReference type="EMBL" id="RHJS01000002">
    <property type="protein sequence ID" value="RRK32600.1"/>
    <property type="molecule type" value="Genomic_DNA"/>
</dbReference>
<feature type="domain" description="Glycosyltransferase 2-like" evidence="1">
    <location>
        <begin position="49"/>
        <end position="138"/>
    </location>
</feature>
<keyword evidence="3" id="KW-1185">Reference proteome</keyword>
<dbReference type="Gene3D" id="3.90.550.10">
    <property type="entry name" value="Spore Coat Polysaccharide Biosynthesis Protein SpsA, Chain A"/>
    <property type="match status" value="1"/>
</dbReference>
<reference evidence="2" key="1">
    <citation type="submission" date="2018-10" db="EMBL/GenBank/DDBJ databases">
        <title>Schaedlerella arabinophila gen. nov. sp. nov., isolated from the mouse intestinal tract and comparative analysis with the genome of the closely related altered Schaedler flora strain ASF502.</title>
        <authorList>
            <person name="Miyake S."/>
            <person name="Soh M."/>
            <person name="Seedorf H."/>
        </authorList>
    </citation>
    <scope>NUCLEOTIDE SEQUENCE [LARGE SCALE GENOMIC DNA]</scope>
    <source>
        <strain evidence="2">DSM 106076</strain>
    </source>
</reference>
<gene>
    <name evidence="2" type="ORF">EBB54_15480</name>
</gene>
<protein>
    <submittedName>
        <fullName evidence="2">Glycosyltransferase</fullName>
    </submittedName>
</protein>
<evidence type="ECO:0000313" key="2">
    <source>
        <dbReference type="EMBL" id="RRK32600.1"/>
    </source>
</evidence>
<dbReference type="Proteomes" id="UP000274920">
    <property type="component" value="Unassembled WGS sequence"/>
</dbReference>
<evidence type="ECO:0000313" key="3">
    <source>
        <dbReference type="Proteomes" id="UP000274920"/>
    </source>
</evidence>
<dbReference type="AlphaFoldDB" id="A0A3R8JPR0"/>